<keyword evidence="6" id="KW-1185">Reference proteome</keyword>
<dbReference type="InterPro" id="IPR028098">
    <property type="entry name" value="Glyco_trans_4-like_N"/>
</dbReference>
<feature type="domain" description="Glycosyl transferase family 1" evidence="3">
    <location>
        <begin position="188"/>
        <end position="343"/>
    </location>
</feature>
<dbReference type="PANTHER" id="PTHR12526:SF510">
    <property type="entry name" value="D-INOSITOL 3-PHOSPHATE GLYCOSYLTRANSFERASE"/>
    <property type="match status" value="1"/>
</dbReference>
<dbReference type="InterPro" id="IPR001296">
    <property type="entry name" value="Glyco_trans_1"/>
</dbReference>
<evidence type="ECO:0000256" key="2">
    <source>
        <dbReference type="ARBA" id="ARBA00022679"/>
    </source>
</evidence>
<evidence type="ECO:0000313" key="6">
    <source>
        <dbReference type="Proteomes" id="UP000317093"/>
    </source>
</evidence>
<feature type="domain" description="Glycosyltransferase subfamily 4-like N-terminal" evidence="4">
    <location>
        <begin position="16"/>
        <end position="172"/>
    </location>
</feature>
<reference evidence="5 6" key="1">
    <citation type="submission" date="2019-02" db="EMBL/GenBank/DDBJ databases">
        <title>Deep-cultivation of Planctomycetes and their phenomic and genomic characterization uncovers novel biology.</title>
        <authorList>
            <person name="Wiegand S."/>
            <person name="Jogler M."/>
            <person name="Boedeker C."/>
            <person name="Pinto D."/>
            <person name="Vollmers J."/>
            <person name="Rivas-Marin E."/>
            <person name="Kohn T."/>
            <person name="Peeters S.H."/>
            <person name="Heuer A."/>
            <person name="Rast P."/>
            <person name="Oberbeckmann S."/>
            <person name="Bunk B."/>
            <person name="Jeske O."/>
            <person name="Meyerdierks A."/>
            <person name="Storesund J.E."/>
            <person name="Kallscheuer N."/>
            <person name="Luecker S."/>
            <person name="Lage O.M."/>
            <person name="Pohl T."/>
            <person name="Merkel B.J."/>
            <person name="Hornburger P."/>
            <person name="Mueller R.-W."/>
            <person name="Bruemmer F."/>
            <person name="Labrenz M."/>
            <person name="Spormann A.M."/>
            <person name="Op den Camp H."/>
            <person name="Overmann J."/>
            <person name="Amann R."/>
            <person name="Jetten M.S.M."/>
            <person name="Mascher T."/>
            <person name="Medema M.H."/>
            <person name="Devos D.P."/>
            <person name="Kaster A.-K."/>
            <person name="Ovreas L."/>
            <person name="Rohde M."/>
            <person name="Galperin M.Y."/>
            <person name="Jogler C."/>
        </authorList>
    </citation>
    <scope>NUCLEOTIDE SEQUENCE [LARGE SCALE GENOMIC DNA]</scope>
    <source>
        <strain evidence="5 6">Pan216</strain>
    </source>
</reference>
<keyword evidence="2 5" id="KW-0808">Transferase</keyword>
<accession>A0A518B9B7</accession>
<dbReference type="RefSeq" id="WP_145261131.1">
    <property type="nucleotide sequence ID" value="NZ_CP036279.1"/>
</dbReference>
<dbReference type="GO" id="GO:0016757">
    <property type="term" value="F:glycosyltransferase activity"/>
    <property type="evidence" value="ECO:0007669"/>
    <property type="project" value="UniProtKB-KW"/>
</dbReference>
<dbReference type="SUPFAM" id="SSF53756">
    <property type="entry name" value="UDP-Glycosyltransferase/glycogen phosphorylase"/>
    <property type="match status" value="1"/>
</dbReference>
<dbReference type="Gene3D" id="3.40.50.2000">
    <property type="entry name" value="Glycogen Phosphorylase B"/>
    <property type="match status" value="2"/>
</dbReference>
<proteinExistence type="predicted"/>
<keyword evidence="1 5" id="KW-0328">Glycosyltransferase</keyword>
<dbReference type="PANTHER" id="PTHR12526">
    <property type="entry name" value="GLYCOSYLTRANSFERASE"/>
    <property type="match status" value="1"/>
</dbReference>
<dbReference type="AlphaFoldDB" id="A0A518B9B7"/>
<sequence>MTDSVPIAFGITDLDVGGAERMLAELVTRLDRRRWSPSVVSLQPCGPLASKLIRHDIPVESLEMGGTRDLPAALRRWTTLLRERPPALLQTFLVHANILGRLAGTWAKVPVIVSGVRVAEQRKRAPMWLDRLTHRLASAHVCVSDDVLEHTHRVVGIPRNRLLTIPNGVDLNMIDRRTPVDLEPFGASGRPVLVTVGRLDHQKGIDLLLDALRKLRLRAAIPMPLTVIVGDGPDRERYVADADDLGDDVRFVGWQPNPLDWMAAGDCFVLASRWEGMPNVVLEAMACRRPIITTSVEGIRRLVEAGRTGWVVPTESSEALARAIEDWLTDPERAIRFGEAGRDVVEGRYRIEAMIERYDALYRSLITR</sequence>
<dbReference type="OrthoDB" id="9804196at2"/>
<dbReference type="Pfam" id="PF13439">
    <property type="entry name" value="Glyco_transf_4"/>
    <property type="match status" value="1"/>
</dbReference>
<evidence type="ECO:0000259" key="3">
    <source>
        <dbReference type="Pfam" id="PF00534"/>
    </source>
</evidence>
<dbReference type="Pfam" id="PF00534">
    <property type="entry name" value="Glycos_transf_1"/>
    <property type="match status" value="1"/>
</dbReference>
<dbReference type="EC" id="2.4.1.301" evidence="5"/>
<evidence type="ECO:0000313" key="5">
    <source>
        <dbReference type="EMBL" id="QDU63571.1"/>
    </source>
</evidence>
<protein>
    <submittedName>
        <fullName evidence="5">Alpha-D-kanosaminyltransferase</fullName>
        <ecNumber evidence="5">2.4.1.301</ecNumber>
    </submittedName>
</protein>
<evidence type="ECO:0000259" key="4">
    <source>
        <dbReference type="Pfam" id="PF13439"/>
    </source>
</evidence>
<dbReference type="Proteomes" id="UP000317093">
    <property type="component" value="Chromosome"/>
</dbReference>
<gene>
    <name evidence="5" type="primary">kanE_2</name>
    <name evidence="5" type="ORF">Pan216_44520</name>
</gene>
<dbReference type="CDD" id="cd03811">
    <property type="entry name" value="GT4_GT28_WabH-like"/>
    <property type="match status" value="1"/>
</dbReference>
<name>A0A518B9B7_9BACT</name>
<evidence type="ECO:0000256" key="1">
    <source>
        <dbReference type="ARBA" id="ARBA00022676"/>
    </source>
</evidence>
<organism evidence="5 6">
    <name type="scientific">Kolteria novifilia</name>
    <dbReference type="NCBI Taxonomy" id="2527975"/>
    <lineage>
        <taxon>Bacteria</taxon>
        <taxon>Pseudomonadati</taxon>
        <taxon>Planctomycetota</taxon>
        <taxon>Planctomycetia</taxon>
        <taxon>Kolteriales</taxon>
        <taxon>Kolteriaceae</taxon>
        <taxon>Kolteria</taxon>
    </lineage>
</organism>
<dbReference type="EMBL" id="CP036279">
    <property type="protein sequence ID" value="QDU63571.1"/>
    <property type="molecule type" value="Genomic_DNA"/>
</dbReference>
<dbReference type="KEGG" id="knv:Pan216_44520"/>